<feature type="transmembrane region" description="Helical" evidence="4">
    <location>
        <begin position="213"/>
        <end position="241"/>
    </location>
</feature>
<dbReference type="Proteomes" id="UP000573327">
    <property type="component" value="Unassembled WGS sequence"/>
</dbReference>
<dbReference type="PRINTS" id="PR00727">
    <property type="entry name" value="LEADERPTASE"/>
</dbReference>
<feature type="active site" evidence="3">
    <location>
        <position position="98"/>
    </location>
</feature>
<evidence type="ECO:0000256" key="1">
    <source>
        <dbReference type="ARBA" id="ARBA00004401"/>
    </source>
</evidence>
<dbReference type="GO" id="GO:0009003">
    <property type="term" value="F:signal peptidase activity"/>
    <property type="evidence" value="ECO:0007669"/>
    <property type="project" value="UniProtKB-EC"/>
</dbReference>
<dbReference type="PANTHER" id="PTHR43390">
    <property type="entry name" value="SIGNAL PEPTIDASE I"/>
    <property type="match status" value="1"/>
</dbReference>
<comment type="caution">
    <text evidence="6">The sequence shown here is derived from an EMBL/GenBank/DDBJ whole genome shotgun (WGS) entry which is preliminary data.</text>
</comment>
<dbReference type="InterPro" id="IPR019533">
    <property type="entry name" value="Peptidase_S26"/>
</dbReference>
<dbReference type="RefSeq" id="WP_313068255.1">
    <property type="nucleotide sequence ID" value="NZ_JACHJR010000001.1"/>
</dbReference>
<evidence type="ECO:0000256" key="2">
    <source>
        <dbReference type="ARBA" id="ARBA00009370"/>
    </source>
</evidence>
<comment type="catalytic activity">
    <reaction evidence="4">
        <text>Cleavage of hydrophobic, N-terminal signal or leader sequences from secreted and periplasmic proteins.</text>
        <dbReference type="EC" id="3.4.21.89"/>
    </reaction>
</comment>
<keyword evidence="4" id="KW-0812">Transmembrane</keyword>
<comment type="similarity">
    <text evidence="2 4">Belongs to the peptidase S26 family.</text>
</comment>
<evidence type="ECO:0000313" key="6">
    <source>
        <dbReference type="EMBL" id="MBB4946686.1"/>
    </source>
</evidence>
<evidence type="ECO:0000259" key="5">
    <source>
        <dbReference type="Pfam" id="PF10502"/>
    </source>
</evidence>
<keyword evidence="4" id="KW-0645">Protease</keyword>
<accession>A0A7W7SA29</accession>
<dbReference type="InterPro" id="IPR000223">
    <property type="entry name" value="Pept_S26A_signal_pept_1"/>
</dbReference>
<dbReference type="GO" id="GO:0005886">
    <property type="term" value="C:plasma membrane"/>
    <property type="evidence" value="ECO:0007669"/>
    <property type="project" value="UniProtKB-SubCell"/>
</dbReference>
<feature type="domain" description="Peptidase S26" evidence="5">
    <location>
        <begin position="34"/>
        <end position="186"/>
    </location>
</feature>
<keyword evidence="7" id="KW-1185">Reference proteome</keyword>
<dbReference type="GO" id="GO:0006465">
    <property type="term" value="P:signal peptide processing"/>
    <property type="evidence" value="ECO:0007669"/>
    <property type="project" value="InterPro"/>
</dbReference>
<dbReference type="AlphaFoldDB" id="A0A7W7SA29"/>
<protein>
    <recommendedName>
        <fullName evidence="4">Signal peptidase I</fullName>
        <ecNumber evidence="4">3.4.21.89</ecNumber>
    </recommendedName>
</protein>
<dbReference type="InterPro" id="IPR036286">
    <property type="entry name" value="LexA/Signal_pep-like_sf"/>
</dbReference>
<reference evidence="6 7" key="1">
    <citation type="submission" date="2020-08" db="EMBL/GenBank/DDBJ databases">
        <title>Sequencing the genomes of 1000 actinobacteria strains.</title>
        <authorList>
            <person name="Klenk H.-P."/>
        </authorList>
    </citation>
    <scope>NUCLEOTIDE SEQUENCE [LARGE SCALE GENOMIC DNA]</scope>
    <source>
        <strain evidence="6 7">DSM 44786</strain>
    </source>
</reference>
<feature type="active site" evidence="3">
    <location>
        <position position="57"/>
    </location>
</feature>
<dbReference type="PANTHER" id="PTHR43390:SF1">
    <property type="entry name" value="CHLOROPLAST PROCESSING PEPTIDASE"/>
    <property type="match status" value="1"/>
</dbReference>
<dbReference type="CDD" id="cd06530">
    <property type="entry name" value="S26_SPase_I"/>
    <property type="match status" value="1"/>
</dbReference>
<comment type="caution">
    <text evidence="4">Lacks conserved residue(s) required for the propagation of feature annotation.</text>
</comment>
<evidence type="ECO:0000256" key="4">
    <source>
        <dbReference type="RuleBase" id="RU362042"/>
    </source>
</evidence>
<proteinExistence type="inferred from homology"/>
<sequence>MSDVMTPRAAPPRPAKARRSVGALAQGLVIGLGFVLLVGAFGVLAVQYRPYRIPTQSMAPTLTMGDTVLARSVSGDSVGRGDVVVFQDQLWGNAQMVKRVVAVGGDTVVCCDAQHRLMVNDHPIDEPYLAKQQLNDKLFTTVVPPGRLFLMGDNRDASLDSRSHLDLAGGTVATTEVLGRVEGTAWPAGRAGLSGRTVAFDGLAGPTAAKPGLLGPAVITMAAGAAMIVLASAVGGLASLVRRFRRS</sequence>
<dbReference type="Pfam" id="PF10502">
    <property type="entry name" value="Peptidase_S26"/>
    <property type="match status" value="1"/>
</dbReference>
<organism evidence="6 7">
    <name type="scientific">Kitasatospora gansuensis</name>
    <dbReference type="NCBI Taxonomy" id="258050"/>
    <lineage>
        <taxon>Bacteria</taxon>
        <taxon>Bacillati</taxon>
        <taxon>Actinomycetota</taxon>
        <taxon>Actinomycetes</taxon>
        <taxon>Kitasatosporales</taxon>
        <taxon>Streptomycetaceae</taxon>
        <taxon>Kitasatospora</taxon>
    </lineage>
</organism>
<gene>
    <name evidence="6" type="ORF">F4556_002221</name>
</gene>
<name>A0A7W7SA29_9ACTN</name>
<keyword evidence="4 6" id="KW-0378">Hydrolase</keyword>
<dbReference type="EC" id="3.4.21.89" evidence="4"/>
<evidence type="ECO:0000313" key="7">
    <source>
        <dbReference type="Proteomes" id="UP000573327"/>
    </source>
</evidence>
<feature type="transmembrane region" description="Helical" evidence="4">
    <location>
        <begin position="21"/>
        <end position="48"/>
    </location>
</feature>
<comment type="subcellular location">
    <subcellularLocation>
        <location evidence="1">Cell membrane</location>
        <topology evidence="1">Single-pass type II membrane protein</topology>
    </subcellularLocation>
    <subcellularLocation>
        <location evidence="4">Membrane</location>
        <topology evidence="4">Single-pass type II membrane protein</topology>
    </subcellularLocation>
</comment>
<dbReference type="SUPFAM" id="SSF51306">
    <property type="entry name" value="LexA/Signal peptidase"/>
    <property type="match status" value="1"/>
</dbReference>
<dbReference type="NCBIfam" id="TIGR02227">
    <property type="entry name" value="sigpep_I_bact"/>
    <property type="match status" value="1"/>
</dbReference>
<evidence type="ECO:0000256" key="3">
    <source>
        <dbReference type="PIRSR" id="PIRSR600223-1"/>
    </source>
</evidence>
<keyword evidence="4" id="KW-1133">Transmembrane helix</keyword>
<dbReference type="EMBL" id="JACHJR010000001">
    <property type="protein sequence ID" value="MBB4946686.1"/>
    <property type="molecule type" value="Genomic_DNA"/>
</dbReference>
<keyword evidence="4" id="KW-0472">Membrane</keyword>
<dbReference type="Gene3D" id="2.10.109.10">
    <property type="entry name" value="Umud Fragment, subunit A"/>
    <property type="match status" value="1"/>
</dbReference>
<dbReference type="GO" id="GO:0004252">
    <property type="term" value="F:serine-type endopeptidase activity"/>
    <property type="evidence" value="ECO:0007669"/>
    <property type="project" value="InterPro"/>
</dbReference>